<dbReference type="Proteomes" id="UP000694388">
    <property type="component" value="Unplaced"/>
</dbReference>
<keyword evidence="3" id="KW-1185">Reference proteome</keyword>
<dbReference type="Ensembl" id="ENSEBUT00000019026.1">
    <property type="protein sequence ID" value="ENSEBUP00000018450.1"/>
    <property type="gene ID" value="ENSEBUG00000011516.1"/>
</dbReference>
<keyword evidence="1" id="KW-0472">Membrane</keyword>
<name>A0A8C4WXY3_EPTBU</name>
<reference evidence="2" key="2">
    <citation type="submission" date="2025-09" db="UniProtKB">
        <authorList>
            <consortium name="Ensembl"/>
        </authorList>
    </citation>
    <scope>IDENTIFICATION</scope>
</reference>
<accession>A0A8C4WXY3</accession>
<evidence type="ECO:0000313" key="3">
    <source>
        <dbReference type="Proteomes" id="UP000694388"/>
    </source>
</evidence>
<organism evidence="2 3">
    <name type="scientific">Eptatretus burgeri</name>
    <name type="common">Inshore hagfish</name>
    <dbReference type="NCBI Taxonomy" id="7764"/>
    <lineage>
        <taxon>Eukaryota</taxon>
        <taxon>Metazoa</taxon>
        <taxon>Chordata</taxon>
        <taxon>Craniata</taxon>
        <taxon>Vertebrata</taxon>
        <taxon>Cyclostomata</taxon>
        <taxon>Myxini</taxon>
        <taxon>Myxiniformes</taxon>
        <taxon>Myxinidae</taxon>
        <taxon>Eptatretinae</taxon>
        <taxon>Eptatretus</taxon>
    </lineage>
</organism>
<evidence type="ECO:0000313" key="2">
    <source>
        <dbReference type="Ensembl" id="ENSEBUP00000018450.1"/>
    </source>
</evidence>
<evidence type="ECO:0000256" key="1">
    <source>
        <dbReference type="SAM" id="Phobius"/>
    </source>
</evidence>
<dbReference type="GeneTree" id="ENSGT00930000152746"/>
<dbReference type="AlphaFoldDB" id="A0A8C4WXY3"/>
<protein>
    <submittedName>
        <fullName evidence="2">Uncharacterized protein</fullName>
    </submittedName>
</protein>
<proteinExistence type="predicted"/>
<reference evidence="2" key="1">
    <citation type="submission" date="2025-08" db="UniProtKB">
        <authorList>
            <consortium name="Ensembl"/>
        </authorList>
    </citation>
    <scope>IDENTIFICATION</scope>
</reference>
<feature type="transmembrane region" description="Helical" evidence="1">
    <location>
        <begin position="180"/>
        <end position="202"/>
    </location>
</feature>
<keyword evidence="1" id="KW-1133">Transmembrane helix</keyword>
<keyword evidence="1" id="KW-0812">Transmembrane</keyword>
<sequence>MFLAEKCAFQSLICCYFDVVKMCSCLSCFLYHFLSCFLYHLSSEGTISDYPVKTKFHYNNDNINKIYNGRLKNEIAKTFEAQVRANQGKMILKGSISQQNVPRENLDLVLHCNTSYEGYIVSFNSTGAFCISPCNDASYCNNHGTCSHLVSGPKCSCDPVCVDQQKCTGCKPPESNLFKILFGTLGGLLGVGILLGIVCYCVKHPYPSKSVQPPDENGYATLD</sequence>